<feature type="compositionally biased region" description="Basic and acidic residues" evidence="1">
    <location>
        <begin position="444"/>
        <end position="569"/>
    </location>
</feature>
<evidence type="ECO:0000313" key="4">
    <source>
        <dbReference type="EMBL" id="MBB5716666.1"/>
    </source>
</evidence>
<protein>
    <recommendedName>
        <fullName evidence="3">FecR protein domain-containing protein</fullName>
    </recommendedName>
</protein>
<organism evidence="4 5">
    <name type="scientific">Sphingomonas aerophila</name>
    <dbReference type="NCBI Taxonomy" id="1344948"/>
    <lineage>
        <taxon>Bacteria</taxon>
        <taxon>Pseudomonadati</taxon>
        <taxon>Pseudomonadota</taxon>
        <taxon>Alphaproteobacteria</taxon>
        <taxon>Sphingomonadales</taxon>
        <taxon>Sphingomonadaceae</taxon>
        <taxon>Sphingomonas</taxon>
    </lineage>
</organism>
<gene>
    <name evidence="4" type="ORF">FHS94_003538</name>
</gene>
<dbReference type="PANTHER" id="PTHR38731">
    <property type="entry name" value="LIPL45-RELATED LIPOPROTEIN-RELATED"/>
    <property type="match status" value="1"/>
</dbReference>
<feature type="region of interest" description="Disordered" evidence="1">
    <location>
        <begin position="295"/>
        <end position="569"/>
    </location>
</feature>
<feature type="chain" id="PRO_5030574282" description="FecR protein domain-containing protein" evidence="2">
    <location>
        <begin position="24"/>
        <end position="569"/>
    </location>
</feature>
<feature type="region of interest" description="Disordered" evidence="1">
    <location>
        <begin position="190"/>
        <end position="222"/>
    </location>
</feature>
<feature type="signal peptide" evidence="2">
    <location>
        <begin position="1"/>
        <end position="23"/>
    </location>
</feature>
<reference evidence="4 5" key="1">
    <citation type="submission" date="2020-08" db="EMBL/GenBank/DDBJ databases">
        <title>Genomic Encyclopedia of Type Strains, Phase IV (KMG-IV): sequencing the most valuable type-strain genomes for metagenomic binning, comparative biology and taxonomic classification.</title>
        <authorList>
            <person name="Goeker M."/>
        </authorList>
    </citation>
    <scope>NUCLEOTIDE SEQUENCE [LARGE SCALE GENOMIC DNA]</scope>
    <source>
        <strain evidence="4 5">DSM 100044</strain>
    </source>
</reference>
<dbReference type="PANTHER" id="PTHR38731:SF3">
    <property type="entry name" value="BLL6125 PROTEIN"/>
    <property type="match status" value="1"/>
</dbReference>
<feature type="domain" description="FecR protein" evidence="3">
    <location>
        <begin position="58"/>
        <end position="153"/>
    </location>
</feature>
<feature type="compositionally biased region" description="Low complexity" evidence="1">
    <location>
        <begin position="193"/>
        <end position="220"/>
    </location>
</feature>
<dbReference type="InterPro" id="IPR006860">
    <property type="entry name" value="FecR"/>
</dbReference>
<keyword evidence="5" id="KW-1185">Reference proteome</keyword>
<evidence type="ECO:0000256" key="2">
    <source>
        <dbReference type="SAM" id="SignalP"/>
    </source>
</evidence>
<comment type="caution">
    <text evidence="4">The sequence shown here is derived from an EMBL/GenBank/DDBJ whole genome shotgun (WGS) entry which is preliminary data.</text>
</comment>
<feature type="compositionally biased region" description="Low complexity" evidence="1">
    <location>
        <begin position="295"/>
        <end position="341"/>
    </location>
</feature>
<dbReference type="Gene3D" id="2.60.120.1440">
    <property type="match status" value="1"/>
</dbReference>
<feature type="compositionally biased region" description="Basic and acidic residues" evidence="1">
    <location>
        <begin position="423"/>
        <end position="434"/>
    </location>
</feature>
<feature type="compositionally biased region" description="Low complexity" evidence="1">
    <location>
        <begin position="349"/>
        <end position="371"/>
    </location>
</feature>
<evidence type="ECO:0000259" key="3">
    <source>
        <dbReference type="Pfam" id="PF04773"/>
    </source>
</evidence>
<evidence type="ECO:0000256" key="1">
    <source>
        <dbReference type="SAM" id="MobiDB-lite"/>
    </source>
</evidence>
<evidence type="ECO:0000313" key="5">
    <source>
        <dbReference type="Proteomes" id="UP000546200"/>
    </source>
</evidence>
<proteinExistence type="predicted"/>
<name>A0A7W9BGY1_9SPHN</name>
<dbReference type="Proteomes" id="UP000546200">
    <property type="component" value="Unassembled WGS sequence"/>
</dbReference>
<accession>A0A7W9BGY1</accession>
<dbReference type="AlphaFoldDB" id="A0A7W9BGY1"/>
<feature type="compositionally biased region" description="Basic and acidic residues" evidence="1">
    <location>
        <begin position="385"/>
        <end position="400"/>
    </location>
</feature>
<dbReference type="EMBL" id="JACIJK010000013">
    <property type="protein sequence ID" value="MBB5716666.1"/>
    <property type="molecule type" value="Genomic_DNA"/>
</dbReference>
<keyword evidence="2" id="KW-0732">Signal</keyword>
<sequence>MRKTITGALAMAMLVSTSGTAMAQALTWRVSEAAGAVTIQRGGVSRLATRGATLAEGDVVQTAGGGRAVLVHDRDFVTVAPNSRVSVPEAAQASGLTKLIQTIGNAVYKIEKLGVPHFGVNTPYLAAVVKGTTFSVTVDASSSSLQVVEGAVEVATLDGGARDLIRPGAVASIAASDMYRLRVQGDFNRTIDSPARPASSAPAPAPAPTSSAPAQTPQAAVTENKVVAVQSPADVGGAVMVGHDSIDNSLPVIVEIISSKPTDLGSVTGGLVSGTLASAVTAVATTVDRVELAAAAKPSTAVPAPAAGGTVPSTPTSPAPSAGGPATTAPAAPAPVVETPAVPAPPVTTPAAETPVTPNPATQPATSPAPAGDVSPSPAPTGDAGSDKAAVDKAATDKAAAEAPTGKDNGNDPKPDAGSGKDSPADKDNGKGNDNKPSAGPDKPNAEKDAKDKADADKAAKDKPNAEKDAKDKADADKAAKDKADADKAAKDKADADKAAKDKANAEKDAKDKADADKAAKDKVDADKAAKDKANAEKDAKDKADADKAAKDKDVGKEGKNKGKGADDD</sequence>
<dbReference type="RefSeq" id="WP_184060141.1">
    <property type="nucleotide sequence ID" value="NZ_JACIJK010000013.1"/>
</dbReference>
<dbReference type="Pfam" id="PF04773">
    <property type="entry name" value="FecR"/>
    <property type="match status" value="1"/>
</dbReference>